<name>A0A0P9DEW3_9CHLR</name>
<dbReference type="InterPro" id="IPR027417">
    <property type="entry name" value="P-loop_NTPase"/>
</dbReference>
<comment type="caution">
    <text evidence="2">The sequence shown here is derived from an EMBL/GenBank/DDBJ whole genome shotgun (WGS) entry which is preliminary data.</text>
</comment>
<keyword evidence="3" id="KW-1185">Reference proteome</keyword>
<dbReference type="Pfam" id="PF00005">
    <property type="entry name" value="ABC_tran"/>
    <property type="match status" value="1"/>
</dbReference>
<protein>
    <submittedName>
        <fullName evidence="2">Putrescine/spermidine ABC transporter ATPase</fullName>
    </submittedName>
</protein>
<reference evidence="2 3" key="1">
    <citation type="submission" date="2015-09" db="EMBL/GenBank/DDBJ databases">
        <title>Draft genome sequence of Kouleothrix aurantiaca JCM 19913.</title>
        <authorList>
            <person name="Hemp J."/>
        </authorList>
    </citation>
    <scope>NUCLEOTIDE SEQUENCE [LARGE SCALE GENOMIC DNA]</scope>
    <source>
        <strain evidence="2 3">COM-B</strain>
    </source>
</reference>
<dbReference type="Gene3D" id="3.40.50.300">
    <property type="entry name" value="P-loop containing nucleotide triphosphate hydrolases"/>
    <property type="match status" value="1"/>
</dbReference>
<evidence type="ECO:0000313" key="3">
    <source>
        <dbReference type="Proteomes" id="UP000050509"/>
    </source>
</evidence>
<dbReference type="AlphaFoldDB" id="A0A0P9DEW3"/>
<dbReference type="SUPFAM" id="SSF52540">
    <property type="entry name" value="P-loop containing nucleoside triphosphate hydrolases"/>
    <property type="match status" value="1"/>
</dbReference>
<dbReference type="PANTHER" id="PTHR43875:SF1">
    <property type="entry name" value="OSMOPROTECTIVE COMPOUNDS UPTAKE ATP-BINDING PROTEIN GGTA"/>
    <property type="match status" value="1"/>
</dbReference>
<evidence type="ECO:0000313" key="2">
    <source>
        <dbReference type="EMBL" id="KPV48615.1"/>
    </source>
</evidence>
<organism evidence="2 3">
    <name type="scientific">Kouleothrix aurantiaca</name>
    <dbReference type="NCBI Taxonomy" id="186479"/>
    <lineage>
        <taxon>Bacteria</taxon>
        <taxon>Bacillati</taxon>
        <taxon>Chloroflexota</taxon>
        <taxon>Chloroflexia</taxon>
        <taxon>Chloroflexales</taxon>
        <taxon>Roseiflexineae</taxon>
        <taxon>Roseiflexaceae</taxon>
        <taxon>Kouleothrix</taxon>
    </lineage>
</organism>
<dbReference type="EMBL" id="LJCR01002518">
    <property type="protein sequence ID" value="KPV48615.1"/>
    <property type="molecule type" value="Genomic_DNA"/>
</dbReference>
<feature type="domain" description="ABC transporter" evidence="1">
    <location>
        <begin position="29"/>
        <end position="110"/>
    </location>
</feature>
<proteinExistence type="predicted"/>
<dbReference type="GO" id="GO:0016887">
    <property type="term" value="F:ATP hydrolysis activity"/>
    <property type="evidence" value="ECO:0007669"/>
    <property type="project" value="InterPro"/>
</dbReference>
<feature type="non-terminal residue" evidence="2">
    <location>
        <position position="114"/>
    </location>
</feature>
<sequence>MTATTQHEPAGLEIQHLTKIFGGSVRAIDDVSLSIQPGELVSFLGPSGCGKTTTLNCIAGLEHPDQGVIRVGDFTMTDTAQRVLLQPEERGLGMVFQSYALWPHMTVADNIGFG</sequence>
<dbReference type="GO" id="GO:0055052">
    <property type="term" value="C:ATP-binding cassette (ABC) transporter complex, substrate-binding subunit-containing"/>
    <property type="evidence" value="ECO:0007669"/>
    <property type="project" value="TreeGrafter"/>
</dbReference>
<evidence type="ECO:0000259" key="1">
    <source>
        <dbReference type="Pfam" id="PF00005"/>
    </source>
</evidence>
<dbReference type="InterPro" id="IPR047641">
    <property type="entry name" value="ABC_transpr_MalK/UgpC-like"/>
</dbReference>
<dbReference type="PANTHER" id="PTHR43875">
    <property type="entry name" value="MALTODEXTRIN IMPORT ATP-BINDING PROTEIN MSMX"/>
    <property type="match status" value="1"/>
</dbReference>
<dbReference type="InterPro" id="IPR003439">
    <property type="entry name" value="ABC_transporter-like_ATP-bd"/>
</dbReference>
<gene>
    <name evidence="2" type="ORF">SE17_37110</name>
</gene>
<dbReference type="Proteomes" id="UP000050509">
    <property type="component" value="Unassembled WGS sequence"/>
</dbReference>
<accession>A0A0P9DEW3</accession>
<dbReference type="GO" id="GO:0005524">
    <property type="term" value="F:ATP binding"/>
    <property type="evidence" value="ECO:0007669"/>
    <property type="project" value="InterPro"/>
</dbReference>